<accession>A0ABX7YIF0</accession>
<dbReference type="RefSeq" id="WP_212569585.1">
    <property type="nucleotide sequence ID" value="NZ_CP073084.1"/>
</dbReference>
<dbReference type="Proteomes" id="UP000677616">
    <property type="component" value="Chromosome"/>
</dbReference>
<evidence type="ECO:0000313" key="3">
    <source>
        <dbReference type="Proteomes" id="UP000677616"/>
    </source>
</evidence>
<reference evidence="2 3" key="1">
    <citation type="submission" date="2021-04" db="EMBL/GenBank/DDBJ databases">
        <title>Complete genome sequence of a novel Streptococcus species.</title>
        <authorList>
            <person name="Teng J.L.L."/>
        </authorList>
    </citation>
    <scope>NUCLEOTIDE SEQUENCE [LARGE SCALE GENOMIC DNA]</scope>
    <source>
        <strain evidence="2 3">HKU75</strain>
    </source>
</reference>
<sequence length="322" mass="36310">MLKEKRNKGLVAGILLAIVFIVIGAFAGFFMWQSTDPTSLEKGQHFYTGEDSKANSFDYLILNVYGVYEEPIATVENGGTVVWMVMHENGLVGLEASENDATIKELIAKGDALFENPAKLVVKFYDARYTETSGIQDYSSTMQGIIEPSSEVGQLFSYYTYVSYSEANWQRIWAVGAAVVLIGLGIAIFVSVLLRRNRTNRAYDEIYASYPELNGDISQLTALADFQDDVLQILVYKNHLICYHRYFSAINLTETTQIYHHITTQRHGFFVTNRFSQLVSLREGSTKKTTQIIKNIGTGTDIQLQHTFNFISEHFPNIRLGV</sequence>
<feature type="transmembrane region" description="Helical" evidence="1">
    <location>
        <begin position="172"/>
        <end position="194"/>
    </location>
</feature>
<keyword evidence="3" id="KW-1185">Reference proteome</keyword>
<gene>
    <name evidence="2" type="ORF">INT76_05770</name>
</gene>
<evidence type="ECO:0000256" key="1">
    <source>
        <dbReference type="SAM" id="Phobius"/>
    </source>
</evidence>
<keyword evidence="1" id="KW-0472">Membrane</keyword>
<dbReference type="EMBL" id="CP073084">
    <property type="protein sequence ID" value="QUE53391.1"/>
    <property type="molecule type" value="Genomic_DNA"/>
</dbReference>
<keyword evidence="1" id="KW-0812">Transmembrane</keyword>
<name>A0ABX7YIF0_9STRE</name>
<feature type="transmembrane region" description="Helical" evidence="1">
    <location>
        <begin position="12"/>
        <end position="32"/>
    </location>
</feature>
<keyword evidence="1" id="KW-1133">Transmembrane helix</keyword>
<proteinExistence type="predicted"/>
<organism evidence="2 3">
    <name type="scientific">Streptococcus oriscaviae</name>
    <dbReference type="NCBI Taxonomy" id="2781599"/>
    <lineage>
        <taxon>Bacteria</taxon>
        <taxon>Bacillati</taxon>
        <taxon>Bacillota</taxon>
        <taxon>Bacilli</taxon>
        <taxon>Lactobacillales</taxon>
        <taxon>Streptococcaceae</taxon>
        <taxon>Streptococcus</taxon>
    </lineage>
</organism>
<protein>
    <submittedName>
        <fullName evidence="2">Uncharacterized protein</fullName>
    </submittedName>
</protein>
<evidence type="ECO:0000313" key="2">
    <source>
        <dbReference type="EMBL" id="QUE53391.1"/>
    </source>
</evidence>